<comment type="caution">
    <text evidence="1">The sequence shown here is derived from an EMBL/GenBank/DDBJ whole genome shotgun (WGS) entry which is preliminary data.</text>
</comment>
<proteinExistence type="predicted"/>
<protein>
    <submittedName>
        <fullName evidence="1">Uncharacterized protein</fullName>
    </submittedName>
</protein>
<evidence type="ECO:0000313" key="1">
    <source>
        <dbReference type="EMBL" id="KAI4347076.1"/>
    </source>
</evidence>
<evidence type="ECO:0000313" key="2">
    <source>
        <dbReference type="Proteomes" id="UP000828941"/>
    </source>
</evidence>
<name>A0ACB9PF84_BAUVA</name>
<organism evidence="1 2">
    <name type="scientific">Bauhinia variegata</name>
    <name type="common">Purple orchid tree</name>
    <name type="synonym">Phanera variegata</name>
    <dbReference type="NCBI Taxonomy" id="167791"/>
    <lineage>
        <taxon>Eukaryota</taxon>
        <taxon>Viridiplantae</taxon>
        <taxon>Streptophyta</taxon>
        <taxon>Embryophyta</taxon>
        <taxon>Tracheophyta</taxon>
        <taxon>Spermatophyta</taxon>
        <taxon>Magnoliopsida</taxon>
        <taxon>eudicotyledons</taxon>
        <taxon>Gunneridae</taxon>
        <taxon>Pentapetalae</taxon>
        <taxon>rosids</taxon>
        <taxon>fabids</taxon>
        <taxon>Fabales</taxon>
        <taxon>Fabaceae</taxon>
        <taxon>Cercidoideae</taxon>
        <taxon>Cercideae</taxon>
        <taxon>Bauhiniinae</taxon>
        <taxon>Bauhinia</taxon>
    </lineage>
</organism>
<gene>
    <name evidence="1" type="ORF">L6164_007925</name>
</gene>
<accession>A0ACB9PF84</accession>
<keyword evidence="2" id="KW-1185">Reference proteome</keyword>
<dbReference type="EMBL" id="CM039429">
    <property type="protein sequence ID" value="KAI4347076.1"/>
    <property type="molecule type" value="Genomic_DNA"/>
</dbReference>
<sequence>MKCKQKLHQAIDALYYRGCATSEAYTRLVLDCVRASDVYQAKRLQSHMDLHLFQPNDTFVQNQLLHLYAKFGKLSDAQDLFDKMPKRDVYSWNALLSAYAKLGLVEDLYATFSQMPYRDSVSYNTLIASFANNGRASTALQLLMRMHEEGFEPTEYTYVSSLHACSQLLDLRHGRQIHARVIVGNLLRNAFLWNAMIDMYAKWGDINRARWLFDQMVNKNVVSWNLMISGYVKNGNYDECIHLFHGMQLSGLKPDQITFSNVLSAYFQCGLIDDARELFSKMTKKDKICWTTMIVGYVQNGKEEDALKLFGDMLSENVRPDSFTISSVVSSCAKLASLCYGQLVHGKAILMGIDGNMLVSSALIDMYCKCGVTSDAWVIFKTMPSRNVVTWNAMIMGYAQNGHESEALVLYESMLKENVKPDNITFVGVLSACINSDMLNEGQKYFDSISEHGMRPTLDHYACMVTLFGRSGCIGKAVDLIKGMPNEPDYLIWSTLLSVCAKKGDIEHAELAARHLFVLDPLKAGPYIVLSNMYAACRRWEDVAAIRSLMKKNNAKKFAAYSWIEIENDVHRFISEDRSHPEVENIYSELNRLIKKLQEIGYNPDTNIVLHDVGEEEKFKSISYHSEKLALAFALTRKPQGGAPIRIIKNIRVCDDCHAFMKFASVTIGRAIILRDSNRFHHFFGGNCSCKDSW</sequence>
<reference evidence="1 2" key="1">
    <citation type="journal article" date="2022" name="DNA Res.">
        <title>Chromosomal-level genome assembly of the orchid tree Bauhinia variegata (Leguminosae; Cercidoideae) supports the allotetraploid origin hypothesis of Bauhinia.</title>
        <authorList>
            <person name="Zhong Y."/>
            <person name="Chen Y."/>
            <person name="Zheng D."/>
            <person name="Pang J."/>
            <person name="Liu Y."/>
            <person name="Luo S."/>
            <person name="Meng S."/>
            <person name="Qian L."/>
            <person name="Wei D."/>
            <person name="Dai S."/>
            <person name="Zhou R."/>
        </authorList>
    </citation>
    <scope>NUCLEOTIDE SEQUENCE [LARGE SCALE GENOMIC DNA]</scope>
    <source>
        <strain evidence="1">BV-YZ2020</strain>
    </source>
</reference>
<dbReference type="Proteomes" id="UP000828941">
    <property type="component" value="Chromosome 4"/>
</dbReference>